<organism evidence="5 6">
    <name type="scientific">Anaerostipes caccae (strain DSM 14662 / CCUG 47493 / JCM 13470 / NCIMB 13811 / L1-92)</name>
    <dbReference type="NCBI Taxonomy" id="411490"/>
    <lineage>
        <taxon>Bacteria</taxon>
        <taxon>Bacillati</taxon>
        <taxon>Bacillota</taxon>
        <taxon>Clostridia</taxon>
        <taxon>Lachnospirales</taxon>
        <taxon>Lachnospiraceae</taxon>
        <taxon>Anaerostipes</taxon>
    </lineage>
</organism>
<dbReference type="PANTHER" id="PTHR46648:SF1">
    <property type="entry name" value="ADENOSINE 5'-MONOPHOSPHORAMIDASE HNT1"/>
    <property type="match status" value="1"/>
</dbReference>
<feature type="domain" description="HIT" evidence="4">
    <location>
        <begin position="10"/>
        <end position="117"/>
    </location>
</feature>
<feature type="active site" description="Tele-AMP-histidine intermediate" evidence="1">
    <location>
        <position position="104"/>
    </location>
</feature>
<protein>
    <submittedName>
        <fullName evidence="5">Histidine triad domain protein</fullName>
    </submittedName>
</protein>
<dbReference type="InterPro" id="IPR011146">
    <property type="entry name" value="HIT-like"/>
</dbReference>
<dbReference type="SUPFAM" id="SSF54197">
    <property type="entry name" value="HIT-like"/>
    <property type="match status" value="1"/>
</dbReference>
<accession>B0MHW3</accession>
<gene>
    <name evidence="5" type="ORF">ANACAC_03075</name>
</gene>
<dbReference type="Gene3D" id="3.30.428.10">
    <property type="entry name" value="HIT-like"/>
    <property type="match status" value="1"/>
</dbReference>
<evidence type="ECO:0000256" key="2">
    <source>
        <dbReference type="PIRSR" id="PIRSR601310-3"/>
    </source>
</evidence>
<evidence type="ECO:0000256" key="3">
    <source>
        <dbReference type="PROSITE-ProRule" id="PRU00464"/>
    </source>
</evidence>
<comment type="caution">
    <text evidence="5">The sequence shown here is derived from an EMBL/GenBank/DDBJ whole genome shotgun (WGS) entry which is preliminary data.</text>
</comment>
<dbReference type="EMBL" id="ABAX03000024">
    <property type="protein sequence ID" value="EDR96452.1"/>
    <property type="molecule type" value="Genomic_DNA"/>
</dbReference>
<dbReference type="InterPro" id="IPR001310">
    <property type="entry name" value="Histidine_triad_HIT"/>
</dbReference>
<dbReference type="InterPro" id="IPR019808">
    <property type="entry name" value="Histidine_triad_CS"/>
</dbReference>
<name>B0MHW3_ANACD</name>
<dbReference type="PANTHER" id="PTHR46648">
    <property type="entry name" value="HIT FAMILY PROTEIN 1"/>
    <property type="match status" value="1"/>
</dbReference>
<feature type="short sequence motif" description="Histidine triad motif" evidence="2 3">
    <location>
        <begin position="102"/>
        <end position="106"/>
    </location>
</feature>
<dbReference type="PRINTS" id="PR00332">
    <property type="entry name" value="HISTRIAD"/>
</dbReference>
<dbReference type="AlphaFoldDB" id="B0MHW3"/>
<dbReference type="eggNOG" id="COG0537">
    <property type="taxonomic scope" value="Bacteria"/>
</dbReference>
<sequence>MKIMKKQDCIFCRIISGEIPSTTIYENSKFKVIMDIAPANKGHVLILPKEHYDNIYDIDTATAGELFELAAMTARALKSVLDCDGMNILQNNGTVAGQTVFHFHMHIIPRYEGDTVNIGWKELSYEDGEMEQLREAIRKEM</sequence>
<dbReference type="Proteomes" id="UP000004935">
    <property type="component" value="Unassembled WGS sequence"/>
</dbReference>
<dbReference type="STRING" id="411490.ANACAC_03075"/>
<keyword evidence="6" id="KW-1185">Reference proteome</keyword>
<proteinExistence type="predicted"/>
<reference evidence="5" key="1">
    <citation type="submission" date="2007-11" db="EMBL/GenBank/DDBJ databases">
        <authorList>
            <person name="Fulton L."/>
            <person name="Clifton S."/>
            <person name="Fulton B."/>
            <person name="Xu J."/>
            <person name="Minx P."/>
            <person name="Pepin K.H."/>
            <person name="Johnson M."/>
            <person name="Thiruvilangam P."/>
            <person name="Bhonagiri V."/>
            <person name="Nash W.E."/>
            <person name="Mardis E.R."/>
            <person name="Wilson R.K."/>
        </authorList>
    </citation>
    <scope>NUCLEOTIDE SEQUENCE [LARGE SCALE GENOMIC DNA]</scope>
    <source>
        <strain evidence="5">DSM 14662</strain>
    </source>
</reference>
<dbReference type="HOGENOM" id="CLU_056776_3_2_9"/>
<evidence type="ECO:0000256" key="1">
    <source>
        <dbReference type="PIRSR" id="PIRSR601310-1"/>
    </source>
</evidence>
<dbReference type="CDD" id="cd01277">
    <property type="entry name" value="HINT_subgroup"/>
    <property type="match status" value="1"/>
</dbReference>
<dbReference type="PROSITE" id="PS00892">
    <property type="entry name" value="HIT_1"/>
    <property type="match status" value="1"/>
</dbReference>
<evidence type="ECO:0000313" key="6">
    <source>
        <dbReference type="Proteomes" id="UP000004935"/>
    </source>
</evidence>
<dbReference type="InterPro" id="IPR036265">
    <property type="entry name" value="HIT-like_sf"/>
</dbReference>
<evidence type="ECO:0000259" key="4">
    <source>
        <dbReference type="PROSITE" id="PS51084"/>
    </source>
</evidence>
<dbReference type="GO" id="GO:0003824">
    <property type="term" value="F:catalytic activity"/>
    <property type="evidence" value="ECO:0007669"/>
    <property type="project" value="InterPro"/>
</dbReference>
<dbReference type="InterPro" id="IPR039384">
    <property type="entry name" value="HINT"/>
</dbReference>
<dbReference type="GO" id="GO:0009117">
    <property type="term" value="P:nucleotide metabolic process"/>
    <property type="evidence" value="ECO:0007669"/>
    <property type="project" value="TreeGrafter"/>
</dbReference>
<dbReference type="Pfam" id="PF01230">
    <property type="entry name" value="HIT"/>
    <property type="match status" value="1"/>
</dbReference>
<dbReference type="PROSITE" id="PS51084">
    <property type="entry name" value="HIT_2"/>
    <property type="match status" value="1"/>
</dbReference>
<reference evidence="5" key="2">
    <citation type="submission" date="2013-11" db="EMBL/GenBank/DDBJ databases">
        <title>Draft genome sequence of Anaerostipes caccae (DSM 14662).</title>
        <authorList>
            <person name="Sudarsanam P."/>
            <person name="Ley R."/>
            <person name="Guruge J."/>
            <person name="Turnbaugh P.J."/>
            <person name="Mahowald M."/>
            <person name="Liep D."/>
            <person name="Gordon J."/>
        </authorList>
    </citation>
    <scope>NUCLEOTIDE SEQUENCE</scope>
    <source>
        <strain evidence="5">DSM 14662</strain>
    </source>
</reference>
<evidence type="ECO:0000313" key="5">
    <source>
        <dbReference type="EMBL" id="EDR96452.1"/>
    </source>
</evidence>